<reference evidence="1" key="2">
    <citation type="journal article" date="2024" name="Plant">
        <title>Genomic evolution and insights into agronomic trait innovations of Sesamum species.</title>
        <authorList>
            <person name="Miao H."/>
            <person name="Wang L."/>
            <person name="Qu L."/>
            <person name="Liu H."/>
            <person name="Sun Y."/>
            <person name="Le M."/>
            <person name="Wang Q."/>
            <person name="Wei S."/>
            <person name="Zheng Y."/>
            <person name="Lin W."/>
            <person name="Duan Y."/>
            <person name="Cao H."/>
            <person name="Xiong S."/>
            <person name="Wang X."/>
            <person name="Wei L."/>
            <person name="Li C."/>
            <person name="Ma Q."/>
            <person name="Ju M."/>
            <person name="Zhao R."/>
            <person name="Li G."/>
            <person name="Mu C."/>
            <person name="Tian Q."/>
            <person name="Mei H."/>
            <person name="Zhang T."/>
            <person name="Gao T."/>
            <person name="Zhang H."/>
        </authorList>
    </citation>
    <scope>NUCLEOTIDE SEQUENCE</scope>
    <source>
        <strain evidence="1">G02</strain>
    </source>
</reference>
<gene>
    <name evidence="1" type="ORF">Sradi_6975200</name>
</gene>
<organism evidence="1">
    <name type="scientific">Sesamum radiatum</name>
    <name type="common">Black benniseed</name>
    <dbReference type="NCBI Taxonomy" id="300843"/>
    <lineage>
        <taxon>Eukaryota</taxon>
        <taxon>Viridiplantae</taxon>
        <taxon>Streptophyta</taxon>
        <taxon>Embryophyta</taxon>
        <taxon>Tracheophyta</taxon>
        <taxon>Spermatophyta</taxon>
        <taxon>Magnoliopsida</taxon>
        <taxon>eudicotyledons</taxon>
        <taxon>Gunneridae</taxon>
        <taxon>Pentapetalae</taxon>
        <taxon>asterids</taxon>
        <taxon>lamiids</taxon>
        <taxon>Lamiales</taxon>
        <taxon>Pedaliaceae</taxon>
        <taxon>Sesamum</taxon>
    </lineage>
</organism>
<name>A0AAW2JGU6_SESRA</name>
<dbReference type="AlphaFoldDB" id="A0AAW2JGU6"/>
<evidence type="ECO:0000313" key="1">
    <source>
        <dbReference type="EMBL" id="KAL0292765.1"/>
    </source>
</evidence>
<dbReference type="PANTHER" id="PTHR33116:SF86">
    <property type="entry name" value="REVERSE TRANSCRIPTASE DOMAIN-CONTAINING PROTEIN"/>
    <property type="match status" value="1"/>
</dbReference>
<proteinExistence type="predicted"/>
<sequence>MDCIKGILTKFERDSGLKINLHKSAVVFSKNVDMVLKQALASRLGVELVDKHEKYLGLPTVSGRSKRELFVSLKTRVWSKLQNWGAKRLSQAGRMVLMKAVAQAIPTYAMGCFLLPNGFLHELDSMSANFFWQHDRSRAFIG</sequence>
<reference evidence="1" key="1">
    <citation type="submission" date="2020-06" db="EMBL/GenBank/DDBJ databases">
        <authorList>
            <person name="Li T."/>
            <person name="Hu X."/>
            <person name="Zhang T."/>
            <person name="Song X."/>
            <person name="Zhang H."/>
            <person name="Dai N."/>
            <person name="Sheng W."/>
            <person name="Hou X."/>
            <person name="Wei L."/>
        </authorList>
    </citation>
    <scope>NUCLEOTIDE SEQUENCE</scope>
    <source>
        <strain evidence="1">G02</strain>
        <tissue evidence="1">Leaf</tissue>
    </source>
</reference>
<accession>A0AAW2JGU6</accession>
<protein>
    <submittedName>
        <fullName evidence="1">Uncharacterized protein</fullName>
    </submittedName>
</protein>
<dbReference type="PANTHER" id="PTHR33116">
    <property type="entry name" value="REVERSE TRANSCRIPTASE ZINC-BINDING DOMAIN-CONTAINING PROTEIN-RELATED-RELATED"/>
    <property type="match status" value="1"/>
</dbReference>
<comment type="caution">
    <text evidence="1">The sequence shown here is derived from an EMBL/GenBank/DDBJ whole genome shotgun (WGS) entry which is preliminary data.</text>
</comment>
<dbReference type="EMBL" id="JACGWJ010000395">
    <property type="protein sequence ID" value="KAL0292765.1"/>
    <property type="molecule type" value="Genomic_DNA"/>
</dbReference>